<reference evidence="1" key="1">
    <citation type="submission" date="2023-06" db="EMBL/GenBank/DDBJ databases">
        <title>Black Yeasts Isolated from many extreme environments.</title>
        <authorList>
            <person name="Coleine C."/>
            <person name="Stajich J.E."/>
            <person name="Selbmann L."/>
        </authorList>
    </citation>
    <scope>NUCLEOTIDE SEQUENCE</scope>
    <source>
        <strain evidence="1">CCFEE 5200</strain>
    </source>
</reference>
<accession>A0AAN6KEP9</accession>
<dbReference type="EMBL" id="JAUJLE010000125">
    <property type="protein sequence ID" value="KAK0978925.1"/>
    <property type="molecule type" value="Genomic_DNA"/>
</dbReference>
<evidence type="ECO:0000313" key="1">
    <source>
        <dbReference type="EMBL" id="KAK0978925.1"/>
    </source>
</evidence>
<name>A0AAN6KEP9_9PEZI</name>
<protein>
    <submittedName>
        <fullName evidence="1">Uncharacterized protein</fullName>
    </submittedName>
</protein>
<keyword evidence="2" id="KW-1185">Reference proteome</keyword>
<gene>
    <name evidence="1" type="ORF">LTR91_012765</name>
</gene>
<comment type="caution">
    <text evidence="1">The sequence shown here is derived from an EMBL/GenBank/DDBJ whole genome shotgun (WGS) entry which is preliminary data.</text>
</comment>
<evidence type="ECO:0000313" key="2">
    <source>
        <dbReference type="Proteomes" id="UP001175353"/>
    </source>
</evidence>
<dbReference type="Proteomes" id="UP001175353">
    <property type="component" value="Unassembled WGS sequence"/>
</dbReference>
<dbReference type="AlphaFoldDB" id="A0AAN6KEP9"/>
<sequence length="85" mass="9644">MSAAPNARDEQPEDGSNVDRLYCAKLQQISTAFIEKDMEFVKDAGEEILMDPYLPRLHRAAVTVFVSYTDIDQEPRLREALTRVG</sequence>
<organism evidence="1 2">
    <name type="scientific">Friedmanniomyces endolithicus</name>
    <dbReference type="NCBI Taxonomy" id="329885"/>
    <lineage>
        <taxon>Eukaryota</taxon>
        <taxon>Fungi</taxon>
        <taxon>Dikarya</taxon>
        <taxon>Ascomycota</taxon>
        <taxon>Pezizomycotina</taxon>
        <taxon>Dothideomycetes</taxon>
        <taxon>Dothideomycetidae</taxon>
        <taxon>Mycosphaerellales</taxon>
        <taxon>Teratosphaeriaceae</taxon>
        <taxon>Friedmanniomyces</taxon>
    </lineage>
</organism>
<proteinExistence type="predicted"/>